<protein>
    <submittedName>
        <fullName evidence="2">Uncharacterized protein</fullName>
    </submittedName>
</protein>
<dbReference type="AlphaFoldDB" id="A0AAV9DN32"/>
<gene>
    <name evidence="2" type="ORF">QJS10_CPB12g01788</name>
</gene>
<feature type="region of interest" description="Disordered" evidence="1">
    <location>
        <begin position="1"/>
        <end position="20"/>
    </location>
</feature>
<keyword evidence="3" id="KW-1185">Reference proteome</keyword>
<evidence type="ECO:0000313" key="2">
    <source>
        <dbReference type="EMBL" id="KAK1302214.1"/>
    </source>
</evidence>
<evidence type="ECO:0000313" key="3">
    <source>
        <dbReference type="Proteomes" id="UP001180020"/>
    </source>
</evidence>
<dbReference type="Proteomes" id="UP001180020">
    <property type="component" value="Unassembled WGS sequence"/>
</dbReference>
<evidence type="ECO:0000256" key="1">
    <source>
        <dbReference type="SAM" id="MobiDB-lite"/>
    </source>
</evidence>
<dbReference type="EMBL" id="JAUJYO010000012">
    <property type="protein sequence ID" value="KAK1302214.1"/>
    <property type="molecule type" value="Genomic_DNA"/>
</dbReference>
<proteinExistence type="predicted"/>
<name>A0AAV9DN32_ACOCL</name>
<accession>A0AAV9DN32</accession>
<comment type="caution">
    <text evidence="2">The sequence shown here is derived from an EMBL/GenBank/DDBJ whole genome shotgun (WGS) entry which is preliminary data.</text>
</comment>
<sequence length="66" mass="7583">MWLKLPMTGHGLSPGAGSLGGVRRRSLLVRRRWYEWMSLKGMNIDELNMEEIFGLSMSKKVLYPNS</sequence>
<reference evidence="2" key="2">
    <citation type="submission" date="2023-06" db="EMBL/GenBank/DDBJ databases">
        <authorList>
            <person name="Ma L."/>
            <person name="Liu K.-W."/>
            <person name="Li Z."/>
            <person name="Hsiao Y.-Y."/>
            <person name="Qi Y."/>
            <person name="Fu T."/>
            <person name="Tang G."/>
            <person name="Zhang D."/>
            <person name="Sun W.-H."/>
            <person name="Liu D.-K."/>
            <person name="Li Y."/>
            <person name="Chen G.-Z."/>
            <person name="Liu X.-D."/>
            <person name="Liao X.-Y."/>
            <person name="Jiang Y.-T."/>
            <person name="Yu X."/>
            <person name="Hao Y."/>
            <person name="Huang J."/>
            <person name="Zhao X.-W."/>
            <person name="Ke S."/>
            <person name="Chen Y.-Y."/>
            <person name="Wu W.-L."/>
            <person name="Hsu J.-L."/>
            <person name="Lin Y.-F."/>
            <person name="Huang M.-D."/>
            <person name="Li C.-Y."/>
            <person name="Huang L."/>
            <person name="Wang Z.-W."/>
            <person name="Zhao X."/>
            <person name="Zhong W.-Y."/>
            <person name="Peng D.-H."/>
            <person name="Ahmad S."/>
            <person name="Lan S."/>
            <person name="Zhang J.-S."/>
            <person name="Tsai W.-C."/>
            <person name="Van De Peer Y."/>
            <person name="Liu Z.-J."/>
        </authorList>
    </citation>
    <scope>NUCLEOTIDE SEQUENCE</scope>
    <source>
        <strain evidence="2">CP</strain>
        <tissue evidence="2">Leaves</tissue>
    </source>
</reference>
<organism evidence="2 3">
    <name type="scientific">Acorus calamus</name>
    <name type="common">Sweet flag</name>
    <dbReference type="NCBI Taxonomy" id="4465"/>
    <lineage>
        <taxon>Eukaryota</taxon>
        <taxon>Viridiplantae</taxon>
        <taxon>Streptophyta</taxon>
        <taxon>Embryophyta</taxon>
        <taxon>Tracheophyta</taxon>
        <taxon>Spermatophyta</taxon>
        <taxon>Magnoliopsida</taxon>
        <taxon>Liliopsida</taxon>
        <taxon>Acoraceae</taxon>
        <taxon>Acorus</taxon>
    </lineage>
</organism>
<reference evidence="2" key="1">
    <citation type="journal article" date="2023" name="Nat. Commun.">
        <title>Diploid and tetraploid genomes of Acorus and the evolution of monocots.</title>
        <authorList>
            <person name="Ma L."/>
            <person name="Liu K.W."/>
            <person name="Li Z."/>
            <person name="Hsiao Y.Y."/>
            <person name="Qi Y."/>
            <person name="Fu T."/>
            <person name="Tang G.D."/>
            <person name="Zhang D."/>
            <person name="Sun W.H."/>
            <person name="Liu D.K."/>
            <person name="Li Y."/>
            <person name="Chen G.Z."/>
            <person name="Liu X.D."/>
            <person name="Liao X.Y."/>
            <person name="Jiang Y.T."/>
            <person name="Yu X."/>
            <person name="Hao Y."/>
            <person name="Huang J."/>
            <person name="Zhao X.W."/>
            <person name="Ke S."/>
            <person name="Chen Y.Y."/>
            <person name="Wu W.L."/>
            <person name="Hsu J.L."/>
            <person name="Lin Y.F."/>
            <person name="Huang M.D."/>
            <person name="Li C.Y."/>
            <person name="Huang L."/>
            <person name="Wang Z.W."/>
            <person name="Zhao X."/>
            <person name="Zhong W.Y."/>
            <person name="Peng D.H."/>
            <person name="Ahmad S."/>
            <person name="Lan S."/>
            <person name="Zhang J.S."/>
            <person name="Tsai W.C."/>
            <person name="Van de Peer Y."/>
            <person name="Liu Z.J."/>
        </authorList>
    </citation>
    <scope>NUCLEOTIDE SEQUENCE</scope>
    <source>
        <strain evidence="2">CP</strain>
    </source>
</reference>